<dbReference type="AlphaFoldDB" id="A0A1X9SND3"/>
<dbReference type="Pfam" id="PF13489">
    <property type="entry name" value="Methyltransf_23"/>
    <property type="match status" value="1"/>
</dbReference>
<dbReference type="GeneID" id="46921440"/>
<dbReference type="RefSeq" id="WP_100590731.1">
    <property type="nucleotide sequence ID" value="NZ_CP015578.1"/>
</dbReference>
<dbReference type="InterPro" id="IPR029063">
    <property type="entry name" value="SAM-dependent_MTases_sf"/>
</dbReference>
<evidence type="ECO:0000313" key="1">
    <source>
        <dbReference type="EMBL" id="ARQ97710.1"/>
    </source>
</evidence>
<gene>
    <name evidence="1" type="ORF">CLAN_0968</name>
</gene>
<organism evidence="1 2">
    <name type="scientific">Campylobacter lanienae NCTC 13004</name>
    <dbReference type="NCBI Taxonomy" id="1031753"/>
    <lineage>
        <taxon>Bacteria</taxon>
        <taxon>Pseudomonadati</taxon>
        <taxon>Campylobacterota</taxon>
        <taxon>Epsilonproteobacteria</taxon>
        <taxon>Campylobacterales</taxon>
        <taxon>Campylobacteraceae</taxon>
        <taxon>Campylobacter</taxon>
    </lineage>
</organism>
<evidence type="ECO:0000313" key="2">
    <source>
        <dbReference type="Proteomes" id="UP000202031"/>
    </source>
</evidence>
<reference evidence="2" key="1">
    <citation type="journal article" date="2017" name="Genome Biol. Evol.">
        <title>Comparative Genomic Analysis Identifies a Campylobacter Clade Deficient in Selenium Metabolism.</title>
        <authorList>
            <person name="Miller W.G."/>
            <person name="Yee E."/>
            <person name="Lopes B.S."/>
            <person name="Chapman M.H."/>
            <person name="Huynh S."/>
            <person name="Bono J.L."/>
            <person name="Parker C.T."/>
            <person name="Strachan N.J.C."/>
            <person name="Forbes K.J."/>
        </authorList>
    </citation>
    <scope>NUCLEOTIDE SEQUENCE [LARGE SCALE GENOMIC DNA]</scope>
    <source>
        <strain evidence="2">NCTC 13004</strain>
    </source>
</reference>
<dbReference type="Gene3D" id="3.40.50.150">
    <property type="entry name" value="Vaccinia Virus protein VP39"/>
    <property type="match status" value="1"/>
</dbReference>
<dbReference type="SUPFAM" id="SSF53335">
    <property type="entry name" value="S-adenosyl-L-methionine-dependent methyltransferases"/>
    <property type="match status" value="1"/>
</dbReference>
<sequence length="228" mass="26205">MKNSVNDYKEHFDFWEDLILSGDRIYPSEFVVRFAFKNKFKSVLDFGCANGRHLECFSKAGATRLIGIDLNQKPLNLAKSRLEPIINSRGATLELYSNKNRDINEILKDIRVDAILLWEIAYLYTPNIVLNLLNSLKSHLNPNGKMLINFISKDDSLKIDAKPLGENIYEITEPTHRGLIFTFYDLDMITELMKKAGLKIISIEKNHFWLDGGAIKHDYINIQATHDS</sequence>
<keyword evidence="1" id="KW-0489">Methyltransferase</keyword>
<dbReference type="PANTHER" id="PTHR43861:SF1">
    <property type="entry name" value="TRANS-ACONITATE 2-METHYLTRANSFERASE"/>
    <property type="match status" value="1"/>
</dbReference>
<name>A0A1X9SND3_9BACT</name>
<protein>
    <submittedName>
        <fullName evidence="1">SAM-dependent methyltransferase</fullName>
    </submittedName>
</protein>
<dbReference type="PANTHER" id="PTHR43861">
    <property type="entry name" value="TRANS-ACONITATE 2-METHYLTRANSFERASE-RELATED"/>
    <property type="match status" value="1"/>
</dbReference>
<proteinExistence type="predicted"/>
<dbReference type="Proteomes" id="UP000202031">
    <property type="component" value="Chromosome"/>
</dbReference>
<dbReference type="GO" id="GO:0008168">
    <property type="term" value="F:methyltransferase activity"/>
    <property type="evidence" value="ECO:0007669"/>
    <property type="project" value="UniProtKB-KW"/>
</dbReference>
<dbReference type="CDD" id="cd02440">
    <property type="entry name" value="AdoMet_MTases"/>
    <property type="match status" value="1"/>
</dbReference>
<reference evidence="2" key="2">
    <citation type="journal article" date="2017" name="Genome Biol. Evol.">
        <title>Comparative genomic analysis identifies a Campylobacter clade deficient in selenium metabolism.</title>
        <authorList>
            <person name="Miller W.G."/>
            <person name="Yee E."/>
            <person name="Lopes B.S."/>
            <person name="Chapman M.H."/>
            <person name="Huynh S."/>
            <person name="Bono J.L."/>
            <person name="Parker C.T."/>
            <person name="Strachan N.J.C."/>
            <person name="Forbes K.J."/>
        </authorList>
    </citation>
    <scope>NUCLEOTIDE SEQUENCE [LARGE SCALE GENOMIC DNA]</scope>
    <source>
        <strain evidence="2">NCTC 13004</strain>
    </source>
</reference>
<keyword evidence="1" id="KW-0808">Transferase</keyword>
<dbReference type="KEGG" id="clx:CLAN_0968"/>
<accession>A0A1X9SND3</accession>
<dbReference type="GO" id="GO:0032259">
    <property type="term" value="P:methylation"/>
    <property type="evidence" value="ECO:0007669"/>
    <property type="project" value="UniProtKB-KW"/>
</dbReference>
<dbReference type="EMBL" id="CP015578">
    <property type="protein sequence ID" value="ARQ97710.1"/>
    <property type="molecule type" value="Genomic_DNA"/>
</dbReference>